<keyword evidence="2" id="KW-1185">Reference proteome</keyword>
<comment type="caution">
    <text evidence="1">The sequence shown here is derived from an EMBL/GenBank/DDBJ whole genome shotgun (WGS) entry which is preliminary data.</text>
</comment>
<dbReference type="EMBL" id="JAUHHV010000004">
    <property type="protein sequence ID" value="KAK1427747.1"/>
    <property type="molecule type" value="Genomic_DNA"/>
</dbReference>
<sequence length="289" mass="32442">MYVDATTCNGIQVDRMDFALAEWNMSKLRERQKIKLQNGGFGVVKKQDRFVSGEDINEGDCVAEVNMPDQSPSKQEFVSKLKGLLSSIEKEKNEFEKIKIIATVCDENQAGEKDDDTSKNNQKGKELILFREEHVSQFWNDTQMIRLVCEIVDREATALLSNNQGLIHVEVSELEKPFHREAEFIEKACGGNPQPSEHQKSLFENQDITMVMPSYSLGLTQISTPPEVKTPTHAAPEDVESEDDDNVVLSVIQKGLRKGVTCFNVGLVVVLENYIGCILGHSMPIHKQS</sequence>
<evidence type="ECO:0000313" key="1">
    <source>
        <dbReference type="EMBL" id="KAK1427747.1"/>
    </source>
</evidence>
<evidence type="ECO:0000313" key="2">
    <source>
        <dbReference type="Proteomes" id="UP001229421"/>
    </source>
</evidence>
<protein>
    <submittedName>
        <fullName evidence="1">Uncharacterized protein</fullName>
    </submittedName>
</protein>
<dbReference type="AlphaFoldDB" id="A0AAD8KRG4"/>
<name>A0AAD8KRG4_TARER</name>
<dbReference type="Proteomes" id="UP001229421">
    <property type="component" value="Unassembled WGS sequence"/>
</dbReference>
<gene>
    <name evidence="1" type="ORF">QVD17_16441</name>
</gene>
<proteinExistence type="predicted"/>
<reference evidence="1" key="1">
    <citation type="journal article" date="2023" name="bioRxiv">
        <title>Improved chromosome-level genome assembly for marigold (Tagetes erecta).</title>
        <authorList>
            <person name="Jiang F."/>
            <person name="Yuan L."/>
            <person name="Wang S."/>
            <person name="Wang H."/>
            <person name="Xu D."/>
            <person name="Wang A."/>
            <person name="Fan W."/>
        </authorList>
    </citation>
    <scope>NUCLEOTIDE SEQUENCE</scope>
    <source>
        <strain evidence="1">WSJ</strain>
        <tissue evidence="1">Leaf</tissue>
    </source>
</reference>
<organism evidence="1 2">
    <name type="scientific">Tagetes erecta</name>
    <name type="common">African marigold</name>
    <dbReference type="NCBI Taxonomy" id="13708"/>
    <lineage>
        <taxon>Eukaryota</taxon>
        <taxon>Viridiplantae</taxon>
        <taxon>Streptophyta</taxon>
        <taxon>Embryophyta</taxon>
        <taxon>Tracheophyta</taxon>
        <taxon>Spermatophyta</taxon>
        <taxon>Magnoliopsida</taxon>
        <taxon>eudicotyledons</taxon>
        <taxon>Gunneridae</taxon>
        <taxon>Pentapetalae</taxon>
        <taxon>asterids</taxon>
        <taxon>campanulids</taxon>
        <taxon>Asterales</taxon>
        <taxon>Asteraceae</taxon>
        <taxon>Asteroideae</taxon>
        <taxon>Heliantheae alliance</taxon>
        <taxon>Tageteae</taxon>
        <taxon>Tagetes</taxon>
    </lineage>
</organism>
<accession>A0AAD8KRG4</accession>